<evidence type="ECO:0000256" key="5">
    <source>
        <dbReference type="ARBA" id="ARBA00022989"/>
    </source>
</evidence>
<keyword evidence="5" id="KW-1133">Transmembrane helix</keyword>
<comment type="subcellular location">
    <subcellularLocation>
        <location evidence="1">Membrane</location>
        <topology evidence="1">Multi-pass membrane protein</topology>
    </subcellularLocation>
</comment>
<evidence type="ECO:0000256" key="2">
    <source>
        <dbReference type="ARBA" id="ARBA00008284"/>
    </source>
</evidence>
<keyword evidence="7" id="KW-0325">Glycoprotein</keyword>
<keyword evidence="6" id="KW-0472">Membrane</keyword>
<feature type="chain" id="PRO_5037203362" evidence="8">
    <location>
        <begin position="22"/>
        <end position="128"/>
    </location>
</feature>
<dbReference type="Pfam" id="PF05154">
    <property type="entry name" value="TM2"/>
    <property type="match status" value="1"/>
</dbReference>
<dbReference type="AlphaFoldDB" id="A0A914ELL8"/>
<dbReference type="InterPro" id="IPR050932">
    <property type="entry name" value="TM2D1-3-like"/>
</dbReference>
<organism evidence="10 11">
    <name type="scientific">Acrobeloides nanus</name>
    <dbReference type="NCBI Taxonomy" id="290746"/>
    <lineage>
        <taxon>Eukaryota</taxon>
        <taxon>Metazoa</taxon>
        <taxon>Ecdysozoa</taxon>
        <taxon>Nematoda</taxon>
        <taxon>Chromadorea</taxon>
        <taxon>Rhabditida</taxon>
        <taxon>Tylenchina</taxon>
        <taxon>Cephalobomorpha</taxon>
        <taxon>Cephaloboidea</taxon>
        <taxon>Cephalobidae</taxon>
        <taxon>Acrobeloides</taxon>
    </lineage>
</organism>
<evidence type="ECO:0000256" key="4">
    <source>
        <dbReference type="ARBA" id="ARBA00022729"/>
    </source>
</evidence>
<dbReference type="PANTHER" id="PTHR21016">
    <property type="entry name" value="BETA-AMYLOID BINDING PROTEIN-RELATED"/>
    <property type="match status" value="1"/>
</dbReference>
<name>A0A914ELL8_9BILA</name>
<dbReference type="GO" id="GO:0016020">
    <property type="term" value="C:membrane"/>
    <property type="evidence" value="ECO:0007669"/>
    <property type="project" value="UniProtKB-SubCell"/>
</dbReference>
<dbReference type="Proteomes" id="UP000887540">
    <property type="component" value="Unplaced"/>
</dbReference>
<sequence length="128" mass="14608">MYYVFSLIFIIILKTTNEVHAKSCSDLLLGQYFCFDPDIDEATQQPFSCAKDNSIKVRCIVATGISCSEMDNKSREFEKKIENGCRFSNGKNFATALLLSVFFGWLGLDRFYLGYYAIEILMCTLTSR</sequence>
<feature type="signal peptide" evidence="8">
    <location>
        <begin position="1"/>
        <end position="21"/>
    </location>
</feature>
<keyword evidence="4 8" id="KW-0732">Signal</keyword>
<dbReference type="WBParaSite" id="ACRNAN_scaffold86.g21448.t1">
    <property type="protein sequence ID" value="ACRNAN_scaffold86.g21448.t1"/>
    <property type="gene ID" value="ACRNAN_scaffold86.g21448"/>
</dbReference>
<accession>A0A914ELL8</accession>
<evidence type="ECO:0000256" key="3">
    <source>
        <dbReference type="ARBA" id="ARBA00022692"/>
    </source>
</evidence>
<evidence type="ECO:0000313" key="10">
    <source>
        <dbReference type="Proteomes" id="UP000887540"/>
    </source>
</evidence>
<feature type="domain" description="TM2" evidence="9">
    <location>
        <begin position="89"/>
        <end position="123"/>
    </location>
</feature>
<evidence type="ECO:0000313" key="11">
    <source>
        <dbReference type="WBParaSite" id="ACRNAN_scaffold86.g21448.t1"/>
    </source>
</evidence>
<evidence type="ECO:0000256" key="8">
    <source>
        <dbReference type="SAM" id="SignalP"/>
    </source>
</evidence>
<evidence type="ECO:0000259" key="9">
    <source>
        <dbReference type="Pfam" id="PF05154"/>
    </source>
</evidence>
<comment type="similarity">
    <text evidence="2">Belongs to the TM2 family.</text>
</comment>
<keyword evidence="10" id="KW-1185">Reference proteome</keyword>
<evidence type="ECO:0000256" key="7">
    <source>
        <dbReference type="ARBA" id="ARBA00023180"/>
    </source>
</evidence>
<reference evidence="11" key="1">
    <citation type="submission" date="2022-11" db="UniProtKB">
        <authorList>
            <consortium name="WormBaseParasite"/>
        </authorList>
    </citation>
    <scope>IDENTIFICATION</scope>
</reference>
<keyword evidence="3" id="KW-0812">Transmembrane</keyword>
<evidence type="ECO:0000256" key="1">
    <source>
        <dbReference type="ARBA" id="ARBA00004141"/>
    </source>
</evidence>
<dbReference type="PANTHER" id="PTHR21016:SF1">
    <property type="entry name" value="TM2 DOMAIN-CONTAINING PROTEIN 1"/>
    <property type="match status" value="1"/>
</dbReference>
<evidence type="ECO:0000256" key="6">
    <source>
        <dbReference type="ARBA" id="ARBA00023136"/>
    </source>
</evidence>
<dbReference type="InterPro" id="IPR007829">
    <property type="entry name" value="TM2"/>
</dbReference>
<protein>
    <submittedName>
        <fullName evidence="11">TM2 domain-containing protein</fullName>
    </submittedName>
</protein>
<proteinExistence type="inferred from homology"/>